<organism evidence="1 2">
    <name type="scientific">Ahrensia marina</name>
    <dbReference type="NCBI Taxonomy" id="1514904"/>
    <lineage>
        <taxon>Bacteria</taxon>
        <taxon>Pseudomonadati</taxon>
        <taxon>Pseudomonadota</taxon>
        <taxon>Alphaproteobacteria</taxon>
        <taxon>Hyphomicrobiales</taxon>
        <taxon>Ahrensiaceae</taxon>
        <taxon>Ahrensia</taxon>
    </lineage>
</organism>
<dbReference type="EMBL" id="JXMU01000011">
    <property type="protein sequence ID" value="KPB01368.1"/>
    <property type="molecule type" value="Genomic_DNA"/>
</dbReference>
<comment type="caution">
    <text evidence="1">The sequence shown here is derived from an EMBL/GenBank/DDBJ whole genome shotgun (WGS) entry which is preliminary data.</text>
</comment>
<dbReference type="AlphaFoldDB" id="A0A0N0E7M9"/>
<protein>
    <submittedName>
        <fullName evidence="1">Uncharacterized protein</fullName>
    </submittedName>
</protein>
<dbReference type="RefSeq" id="WP_053999012.1">
    <property type="nucleotide sequence ID" value="NZ_JXMU01000011.1"/>
</dbReference>
<reference evidence="1 2" key="1">
    <citation type="submission" date="2015-01" db="EMBL/GenBank/DDBJ databases">
        <title>Ahrensia donghaiensis sp. nov., a novel dimethylsulphoniopropionate-cleavage bacterium isolated from seawater and emended descriptions of the genus Ahrensia and Ahrensia kielensis.</title>
        <authorList>
            <person name="Liu J."/>
        </authorList>
    </citation>
    <scope>NUCLEOTIDE SEQUENCE [LARGE SCALE GENOMIC DNA]</scope>
    <source>
        <strain evidence="1 2">LZD062</strain>
    </source>
</reference>
<dbReference type="Proteomes" id="UP000038011">
    <property type="component" value="Unassembled WGS sequence"/>
</dbReference>
<sequence length="83" mass="9210">MSSKSINESIILLKNNLENTAQLYSELLPASDTSPKQEEANIIASLLALDEYLSKLARELHVALPKTDDSIIEILEQVVNPYV</sequence>
<gene>
    <name evidence="1" type="ORF">SU32_08960</name>
</gene>
<dbReference type="PATRIC" id="fig|1514904.3.peg.617"/>
<accession>A0A0N0E7M9</accession>
<proteinExistence type="predicted"/>
<keyword evidence="2" id="KW-1185">Reference proteome</keyword>
<evidence type="ECO:0000313" key="2">
    <source>
        <dbReference type="Proteomes" id="UP000038011"/>
    </source>
</evidence>
<name>A0A0N0E7M9_9HYPH</name>
<evidence type="ECO:0000313" key="1">
    <source>
        <dbReference type="EMBL" id="KPB01368.1"/>
    </source>
</evidence>
<dbReference type="STRING" id="1514904.SU32_08960"/>